<evidence type="ECO:0000313" key="1">
    <source>
        <dbReference type="EMBL" id="KAG7347423.1"/>
    </source>
</evidence>
<name>A0A9K3KP62_9STRA</name>
<organism evidence="1 2">
    <name type="scientific">Nitzschia inconspicua</name>
    <dbReference type="NCBI Taxonomy" id="303405"/>
    <lineage>
        <taxon>Eukaryota</taxon>
        <taxon>Sar</taxon>
        <taxon>Stramenopiles</taxon>
        <taxon>Ochrophyta</taxon>
        <taxon>Bacillariophyta</taxon>
        <taxon>Bacillariophyceae</taxon>
        <taxon>Bacillariophycidae</taxon>
        <taxon>Bacillariales</taxon>
        <taxon>Bacillariaceae</taxon>
        <taxon>Nitzschia</taxon>
    </lineage>
</organism>
<sequence>MTSEEIRRSAHDFRRSDPELLEEEMAILEREQNIEAQSSSISAVIAETLDYHYVPLRMGGNGGSTHKPSEGSKALIEREVSLEDLEIMTHKFYDLAFQDFTLDKFIRSHNDPHGSRFAKWIHQKLTGSNIWNMDRRSRDLTPHGVAGGRSVVIHDRSSAHAAAWYSPKRPSNEVGRHFTLEECRVWMRLHFWAMRESGVVEKSPSFADYYVRFIGHFVSVYERSATKFARESFRWSADSNNTDKYIQDGRKMNDILNVTFWNAVLDLPVEEVEDDEWPYLVRQGSHYSLDR</sequence>
<accession>A0A9K3KP62</accession>
<dbReference type="OrthoDB" id="73141at2759"/>
<dbReference type="AlphaFoldDB" id="A0A9K3KP62"/>
<comment type="caution">
    <text evidence="1">The sequence shown here is derived from an EMBL/GenBank/DDBJ whole genome shotgun (WGS) entry which is preliminary data.</text>
</comment>
<dbReference type="Proteomes" id="UP000693970">
    <property type="component" value="Unassembled WGS sequence"/>
</dbReference>
<reference evidence="1" key="1">
    <citation type="journal article" date="2021" name="Sci. Rep.">
        <title>Diploid genomic architecture of Nitzschia inconspicua, an elite biomass production diatom.</title>
        <authorList>
            <person name="Oliver A."/>
            <person name="Podell S."/>
            <person name="Pinowska A."/>
            <person name="Traller J.C."/>
            <person name="Smith S.R."/>
            <person name="McClure R."/>
            <person name="Beliaev A."/>
            <person name="Bohutskyi P."/>
            <person name="Hill E.A."/>
            <person name="Rabines A."/>
            <person name="Zheng H."/>
            <person name="Allen L.Z."/>
            <person name="Kuo A."/>
            <person name="Grigoriev I.V."/>
            <person name="Allen A.E."/>
            <person name="Hazlebeck D."/>
            <person name="Allen E.E."/>
        </authorList>
    </citation>
    <scope>NUCLEOTIDE SEQUENCE</scope>
    <source>
        <strain evidence="1">Hildebrandi</strain>
    </source>
</reference>
<reference evidence="1" key="2">
    <citation type="submission" date="2021-04" db="EMBL/GenBank/DDBJ databases">
        <authorList>
            <person name="Podell S."/>
        </authorList>
    </citation>
    <scope>NUCLEOTIDE SEQUENCE</scope>
    <source>
        <strain evidence="1">Hildebrandi</strain>
    </source>
</reference>
<evidence type="ECO:0000313" key="2">
    <source>
        <dbReference type="Proteomes" id="UP000693970"/>
    </source>
</evidence>
<protein>
    <submittedName>
        <fullName evidence="1">Uncharacterized protein</fullName>
    </submittedName>
</protein>
<dbReference type="EMBL" id="JAGRRH010000020">
    <property type="protein sequence ID" value="KAG7347423.1"/>
    <property type="molecule type" value="Genomic_DNA"/>
</dbReference>
<gene>
    <name evidence="1" type="ORF">IV203_016128</name>
</gene>
<proteinExistence type="predicted"/>
<keyword evidence="2" id="KW-1185">Reference proteome</keyword>